<evidence type="ECO:0000313" key="3">
    <source>
        <dbReference type="Proteomes" id="UP000298416"/>
    </source>
</evidence>
<dbReference type="InterPro" id="IPR055411">
    <property type="entry name" value="LRR_FXL15/At3g58940/PEG3-like"/>
</dbReference>
<dbReference type="Proteomes" id="UP000298416">
    <property type="component" value="Unassembled WGS sequence"/>
</dbReference>
<gene>
    <name evidence="2" type="ORF">SASPL_152990</name>
</gene>
<evidence type="ECO:0000313" key="2">
    <source>
        <dbReference type="EMBL" id="KAG6387796.1"/>
    </source>
</evidence>
<protein>
    <recommendedName>
        <fullName evidence="1">F-box/LRR-repeat protein 15/At3g58940/PEG3-like LRR domain-containing protein</fullName>
    </recommendedName>
</protein>
<accession>A0A8X8W4Y2</accession>
<reference evidence="2" key="1">
    <citation type="submission" date="2018-01" db="EMBL/GenBank/DDBJ databases">
        <authorList>
            <person name="Mao J.F."/>
        </authorList>
    </citation>
    <scope>NUCLEOTIDE SEQUENCE</scope>
    <source>
        <strain evidence="2">Huo1</strain>
        <tissue evidence="2">Leaf</tissue>
    </source>
</reference>
<dbReference type="PANTHER" id="PTHR31639:SF256">
    <property type="entry name" value="OS07G0242900 PROTEIN"/>
    <property type="match status" value="1"/>
</dbReference>
<evidence type="ECO:0000259" key="1">
    <source>
        <dbReference type="Pfam" id="PF24758"/>
    </source>
</evidence>
<name>A0A8X8W4Y2_SALSN</name>
<feature type="domain" description="F-box/LRR-repeat protein 15/At3g58940/PEG3-like LRR" evidence="1">
    <location>
        <begin position="124"/>
        <end position="211"/>
    </location>
</feature>
<dbReference type="SUPFAM" id="SSF52047">
    <property type="entry name" value="RNI-like"/>
    <property type="match status" value="1"/>
</dbReference>
<dbReference type="EMBL" id="PNBA02000021">
    <property type="protein sequence ID" value="KAG6387796.1"/>
    <property type="molecule type" value="Genomic_DNA"/>
</dbReference>
<keyword evidence="3" id="KW-1185">Reference proteome</keyword>
<organism evidence="2">
    <name type="scientific">Salvia splendens</name>
    <name type="common">Scarlet sage</name>
    <dbReference type="NCBI Taxonomy" id="180675"/>
    <lineage>
        <taxon>Eukaryota</taxon>
        <taxon>Viridiplantae</taxon>
        <taxon>Streptophyta</taxon>
        <taxon>Embryophyta</taxon>
        <taxon>Tracheophyta</taxon>
        <taxon>Spermatophyta</taxon>
        <taxon>Magnoliopsida</taxon>
        <taxon>eudicotyledons</taxon>
        <taxon>Gunneridae</taxon>
        <taxon>Pentapetalae</taxon>
        <taxon>asterids</taxon>
        <taxon>lamiids</taxon>
        <taxon>Lamiales</taxon>
        <taxon>Lamiaceae</taxon>
        <taxon>Nepetoideae</taxon>
        <taxon>Mentheae</taxon>
        <taxon>Salviinae</taxon>
        <taxon>Salvia</taxon>
        <taxon>Salvia subgen. Calosphace</taxon>
        <taxon>core Calosphace</taxon>
    </lineage>
</organism>
<comment type="caution">
    <text evidence="2">The sequence shown here is derived from an EMBL/GenBank/DDBJ whole genome shotgun (WGS) entry which is preliminary data.</text>
</comment>
<dbReference type="Pfam" id="PF24758">
    <property type="entry name" value="LRR_At5g56370"/>
    <property type="match status" value="1"/>
</dbReference>
<proteinExistence type="predicted"/>
<dbReference type="PANTHER" id="PTHR31639">
    <property type="entry name" value="F-BOX PROTEIN-LIKE"/>
    <property type="match status" value="1"/>
</dbReference>
<dbReference type="AlphaFoldDB" id="A0A8X8W4Y2"/>
<reference evidence="2" key="2">
    <citation type="submission" date="2020-08" db="EMBL/GenBank/DDBJ databases">
        <title>Plant Genome Project.</title>
        <authorList>
            <person name="Zhang R.-G."/>
        </authorList>
    </citation>
    <scope>NUCLEOTIDE SEQUENCE</scope>
    <source>
        <strain evidence="2">Huo1</strain>
        <tissue evidence="2">Leaf</tissue>
    </source>
</reference>
<sequence>MANHERIHLNLKASRVKNYTGGVAADDIPDEMIHRIQSFMNARFAARTTVLFKSWRLAWLTRPDLDFRDQDFSRSTEFWEFALNTLQRYKDSKLRIYSFRLDMETVGDHQLAKIMIITAIELGATNLTLRIRRWGLDSLFNLPDAVLHSETLTVLSAHECLIDLQYGKKEVSWSNLKTLSLSHVVTYGDLFLDLILKCPSLEEITLDTTRIVWFLREPRRLTPSCDSMIQLHKLKSLQLIGLNNRQPITRAHYPIQLDEFKTSSKREWESDIQIHCDPKLVIVDARFMGEVDLAATFQQVSANLSARSRNPPHFQLR</sequence>